<name>A0A2A4JEF4_HELVI</name>
<proteinExistence type="predicted"/>
<organism evidence="1">
    <name type="scientific">Heliothis virescens</name>
    <name type="common">Tobacco budworm moth</name>
    <dbReference type="NCBI Taxonomy" id="7102"/>
    <lineage>
        <taxon>Eukaryota</taxon>
        <taxon>Metazoa</taxon>
        <taxon>Ecdysozoa</taxon>
        <taxon>Arthropoda</taxon>
        <taxon>Hexapoda</taxon>
        <taxon>Insecta</taxon>
        <taxon>Pterygota</taxon>
        <taxon>Neoptera</taxon>
        <taxon>Endopterygota</taxon>
        <taxon>Lepidoptera</taxon>
        <taxon>Glossata</taxon>
        <taxon>Ditrysia</taxon>
        <taxon>Noctuoidea</taxon>
        <taxon>Noctuidae</taxon>
        <taxon>Heliothinae</taxon>
        <taxon>Heliothis</taxon>
    </lineage>
</organism>
<accession>A0A2A4JEF4</accession>
<dbReference type="AlphaFoldDB" id="A0A2A4JEF4"/>
<sequence>MRLQGLPRLWLPEVQFSLASNVLKFQSALSKMIIRADYVLVRNKSSIIYEPKDQDPYKSSPFLFQQVADVGKIAVTLDSCLLNGFIITSLTGESVNLGYSHLRLLNCKHTVEISRPGEDSPPVIAKYNPYRPNDALKLTDLLLKPLSEEVVPKLQAAMFTFINTSSMFNEDLRDFRENQEVVFQATWSYLTDLVRKLNKITIERNSGAIDINEKTFCWNDGISPKNQTLSIVKAVLTGLDTLYCAHSGGPYRMKTEMIADEIRFSSLQIRGYLDIEASSSDRYSFAVELQDVAVDLQLDVESEPNNINGYRTLEVVGFRRMVFTSPTLKHASMKALVSGYFLKEVPKLLLSHLKWILAVKDPVKHEPGAPGKS</sequence>
<comment type="caution">
    <text evidence="1">The sequence shown here is derived from an EMBL/GenBank/DDBJ whole genome shotgun (WGS) entry which is preliminary data.</text>
</comment>
<evidence type="ECO:0000313" key="1">
    <source>
        <dbReference type="EMBL" id="PCG69820.1"/>
    </source>
</evidence>
<reference evidence="1" key="1">
    <citation type="submission" date="2017-09" db="EMBL/GenBank/DDBJ databases">
        <title>Contemporary evolution of a Lepidopteran species, Heliothis virescens, in response to modern agricultural practices.</title>
        <authorList>
            <person name="Fritz M.L."/>
            <person name="Deyonke A.M."/>
            <person name="Papanicolaou A."/>
            <person name="Micinski S."/>
            <person name="Westbrook J."/>
            <person name="Gould F."/>
        </authorList>
    </citation>
    <scope>NUCLEOTIDE SEQUENCE [LARGE SCALE GENOMIC DNA]</scope>
    <source>
        <strain evidence="1">HvINT-</strain>
        <tissue evidence="1">Whole body</tissue>
    </source>
</reference>
<protein>
    <submittedName>
        <fullName evidence="1">Uncharacterized protein</fullName>
    </submittedName>
</protein>
<dbReference type="EMBL" id="NWSH01001880">
    <property type="protein sequence ID" value="PCG69820.1"/>
    <property type="molecule type" value="Genomic_DNA"/>
</dbReference>
<gene>
    <name evidence="1" type="ORF">B5V51_3637</name>
</gene>